<name>A0A7U2IAF3_PHANO</name>
<dbReference type="Proteomes" id="UP000663193">
    <property type="component" value="Chromosome 20"/>
</dbReference>
<dbReference type="VEuPathDB" id="FungiDB:JI435_146450"/>
<keyword evidence="2" id="KW-1185">Reference proteome</keyword>
<evidence type="ECO:0000313" key="1">
    <source>
        <dbReference type="EMBL" id="QRD06080.1"/>
    </source>
</evidence>
<accession>A0A7U2IAF3</accession>
<gene>
    <name evidence="1" type="ORF">JI435_146450</name>
</gene>
<reference evidence="2" key="1">
    <citation type="journal article" date="2021" name="BMC Genomics">
        <title>Chromosome-level genome assembly and manually-curated proteome of model necrotroph Parastagonospora nodorum Sn15 reveals a genome-wide trove of candidate effector homologs, and redundancy of virulence-related functions within an accessory chromosome.</title>
        <authorList>
            <person name="Bertazzoni S."/>
            <person name="Jones D.A.B."/>
            <person name="Phan H.T."/>
            <person name="Tan K.-C."/>
            <person name="Hane J.K."/>
        </authorList>
    </citation>
    <scope>NUCLEOTIDE SEQUENCE [LARGE SCALE GENOMIC DNA]</scope>
    <source>
        <strain evidence="2">SN15 / ATCC MYA-4574 / FGSC 10173)</strain>
    </source>
</reference>
<organism evidence="1 2">
    <name type="scientific">Phaeosphaeria nodorum (strain SN15 / ATCC MYA-4574 / FGSC 10173)</name>
    <name type="common">Glume blotch fungus</name>
    <name type="synonym">Parastagonospora nodorum</name>
    <dbReference type="NCBI Taxonomy" id="321614"/>
    <lineage>
        <taxon>Eukaryota</taxon>
        <taxon>Fungi</taxon>
        <taxon>Dikarya</taxon>
        <taxon>Ascomycota</taxon>
        <taxon>Pezizomycotina</taxon>
        <taxon>Dothideomycetes</taxon>
        <taxon>Pleosporomycetidae</taxon>
        <taxon>Pleosporales</taxon>
        <taxon>Pleosporineae</taxon>
        <taxon>Phaeosphaeriaceae</taxon>
        <taxon>Parastagonospora</taxon>
    </lineage>
</organism>
<dbReference type="EMBL" id="CP069042">
    <property type="protein sequence ID" value="QRD06080.1"/>
    <property type="molecule type" value="Genomic_DNA"/>
</dbReference>
<protein>
    <submittedName>
        <fullName evidence="1">Uncharacterized protein</fullName>
    </submittedName>
</protein>
<proteinExistence type="predicted"/>
<dbReference type="AlphaFoldDB" id="A0A7U2IAF3"/>
<evidence type="ECO:0000313" key="2">
    <source>
        <dbReference type="Proteomes" id="UP000663193"/>
    </source>
</evidence>
<sequence>MSIRTLKMRGTIRLLLEGPYYRGIKRLILKRPTEICAAKICASNYTPGEGFAHTVSAFWAAQFGKEDVKADLLHHALLHHSDNDLRPIVDSPTGNDAHFHKSLPCPVDEASLAAPKLNKVPFPEIVVPRSLAFEDNGLDCVLRGPPSPKTFTVELKHFKPGRKYVLNSISDERAKTTIIADLQSDGDGVAHVPDQR</sequence>